<keyword evidence="2" id="KW-1185">Reference proteome</keyword>
<accession>A0ACC2PF94</accession>
<proteinExistence type="predicted"/>
<sequence>MDENAPEERHVKESSRQIALDLTKKDQVTIATDDLRMLMRLFSDANLRIELAEIMKTSSHQLEIPDHLVEIAFEVRIQRVMKRTQFMWPETWLDSDWWKEVSKEEPVMRDGWGSWPAIYKPQSTRDSSPMIRLEFIMDNPISEYEPDQLRTIVFVTRAAHASLEKLRFSIGVPYRAPAMSIEEYERSNIQFEQIPQMPRTYLGGRAYLALLKNRPLWPVEAKSTMELGDGIVEMLPSLKPAVHIHVRAGRILNYSREIAREIPT</sequence>
<dbReference type="EMBL" id="CM056741">
    <property type="protein sequence ID" value="KAJ8682255.1"/>
    <property type="molecule type" value="Genomic_DNA"/>
</dbReference>
<comment type="caution">
    <text evidence="1">The sequence shown here is derived from an EMBL/GenBank/DDBJ whole genome shotgun (WGS) entry which is preliminary data.</text>
</comment>
<name>A0ACC2PF94_9HYME</name>
<dbReference type="Proteomes" id="UP001239111">
    <property type="component" value="Chromosome 1"/>
</dbReference>
<protein>
    <submittedName>
        <fullName evidence="1">Uncharacterized protein</fullName>
    </submittedName>
</protein>
<reference evidence="1" key="1">
    <citation type="submission" date="2023-04" db="EMBL/GenBank/DDBJ databases">
        <title>A chromosome-level genome assembly of the parasitoid wasp Eretmocerus hayati.</title>
        <authorList>
            <person name="Zhong Y."/>
            <person name="Liu S."/>
            <person name="Liu Y."/>
        </authorList>
    </citation>
    <scope>NUCLEOTIDE SEQUENCE</scope>
    <source>
        <strain evidence="1">ZJU_SS_LIU_2023</strain>
    </source>
</reference>
<evidence type="ECO:0000313" key="2">
    <source>
        <dbReference type="Proteomes" id="UP001239111"/>
    </source>
</evidence>
<evidence type="ECO:0000313" key="1">
    <source>
        <dbReference type="EMBL" id="KAJ8682255.1"/>
    </source>
</evidence>
<gene>
    <name evidence="1" type="ORF">QAD02_018047</name>
</gene>
<organism evidence="1 2">
    <name type="scientific">Eretmocerus hayati</name>
    <dbReference type="NCBI Taxonomy" id="131215"/>
    <lineage>
        <taxon>Eukaryota</taxon>
        <taxon>Metazoa</taxon>
        <taxon>Ecdysozoa</taxon>
        <taxon>Arthropoda</taxon>
        <taxon>Hexapoda</taxon>
        <taxon>Insecta</taxon>
        <taxon>Pterygota</taxon>
        <taxon>Neoptera</taxon>
        <taxon>Endopterygota</taxon>
        <taxon>Hymenoptera</taxon>
        <taxon>Apocrita</taxon>
        <taxon>Proctotrupomorpha</taxon>
        <taxon>Chalcidoidea</taxon>
        <taxon>Aphelinidae</taxon>
        <taxon>Aphelininae</taxon>
        <taxon>Eretmocerus</taxon>
    </lineage>
</organism>